<dbReference type="InterPro" id="IPR036047">
    <property type="entry name" value="F-box-like_dom_sf"/>
</dbReference>
<evidence type="ECO:0000313" key="2">
    <source>
        <dbReference type="EMBL" id="RSL72407.1"/>
    </source>
</evidence>
<comment type="caution">
    <text evidence="2">The sequence shown here is derived from an EMBL/GenBank/DDBJ whole genome shotgun (WGS) entry which is preliminary data.</text>
</comment>
<organism evidence="2 3">
    <name type="scientific">Fusarium floridanum</name>
    <dbReference type="NCBI Taxonomy" id="1325733"/>
    <lineage>
        <taxon>Eukaryota</taxon>
        <taxon>Fungi</taxon>
        <taxon>Dikarya</taxon>
        <taxon>Ascomycota</taxon>
        <taxon>Pezizomycotina</taxon>
        <taxon>Sordariomycetes</taxon>
        <taxon>Hypocreomycetidae</taxon>
        <taxon>Hypocreales</taxon>
        <taxon>Nectriaceae</taxon>
        <taxon>Fusarium</taxon>
        <taxon>Fusarium solani species complex</taxon>
    </lineage>
</organism>
<proteinExistence type="predicted"/>
<dbReference type="Pfam" id="PF12937">
    <property type="entry name" value="F-box-like"/>
    <property type="match status" value="1"/>
</dbReference>
<keyword evidence="3" id="KW-1185">Reference proteome</keyword>
<dbReference type="InterPro" id="IPR001810">
    <property type="entry name" value="F-box_dom"/>
</dbReference>
<evidence type="ECO:0000259" key="1">
    <source>
        <dbReference type="Pfam" id="PF12937"/>
    </source>
</evidence>
<dbReference type="SUPFAM" id="SSF81383">
    <property type="entry name" value="F-box domain"/>
    <property type="match status" value="1"/>
</dbReference>
<reference evidence="2 3" key="1">
    <citation type="submission" date="2017-06" db="EMBL/GenBank/DDBJ databases">
        <title>Comparative genomic analysis of Ambrosia Fusariam Clade fungi.</title>
        <authorList>
            <person name="Stajich J.E."/>
            <person name="Carrillo J."/>
            <person name="Kijimoto T."/>
            <person name="Eskalen A."/>
            <person name="O'Donnell K."/>
            <person name="Kasson M."/>
        </authorList>
    </citation>
    <scope>NUCLEOTIDE SEQUENCE [LARGE SCALE GENOMIC DNA]</scope>
    <source>
        <strain evidence="2 3">NRRL62606</strain>
    </source>
</reference>
<dbReference type="CDD" id="cd09917">
    <property type="entry name" value="F-box_SF"/>
    <property type="match status" value="1"/>
</dbReference>
<name>A0A428R4L2_9HYPO</name>
<accession>A0A428R4L2</accession>
<feature type="domain" description="F-box" evidence="1">
    <location>
        <begin position="36"/>
        <end position="68"/>
    </location>
</feature>
<dbReference type="EMBL" id="NKCL01000423">
    <property type="protein sequence ID" value="RSL72407.1"/>
    <property type="molecule type" value="Genomic_DNA"/>
</dbReference>
<sequence length="102" mass="11040">MSTTVSHPRRPSRCTIAFVIPQELLAAVPSDSSRLVRLPSELLLYLFSHTTDPVDQLCLALTCRRLLQIPDLAALLSNVPIAEKVSACGCAWEAKANIGALL</sequence>
<gene>
    <name evidence="2" type="ORF">CEP51_011909</name>
</gene>
<dbReference type="Proteomes" id="UP000287972">
    <property type="component" value="Unassembled WGS sequence"/>
</dbReference>
<dbReference type="AlphaFoldDB" id="A0A428R4L2"/>
<evidence type="ECO:0000313" key="3">
    <source>
        <dbReference type="Proteomes" id="UP000287972"/>
    </source>
</evidence>
<protein>
    <recommendedName>
        <fullName evidence="1">F-box domain-containing protein</fullName>
    </recommendedName>
</protein>